<feature type="domain" description="DUF4774" evidence="2">
    <location>
        <begin position="227"/>
        <end position="284"/>
    </location>
</feature>
<dbReference type="AlphaFoldDB" id="A0A067R0X7"/>
<organism evidence="3 4">
    <name type="scientific">Zootermopsis nevadensis</name>
    <name type="common">Dampwood termite</name>
    <dbReference type="NCBI Taxonomy" id="136037"/>
    <lineage>
        <taxon>Eukaryota</taxon>
        <taxon>Metazoa</taxon>
        <taxon>Ecdysozoa</taxon>
        <taxon>Arthropoda</taxon>
        <taxon>Hexapoda</taxon>
        <taxon>Insecta</taxon>
        <taxon>Pterygota</taxon>
        <taxon>Neoptera</taxon>
        <taxon>Polyneoptera</taxon>
        <taxon>Dictyoptera</taxon>
        <taxon>Blattodea</taxon>
        <taxon>Blattoidea</taxon>
        <taxon>Termitoidae</taxon>
        <taxon>Termopsidae</taxon>
        <taxon>Zootermopsis</taxon>
    </lineage>
</organism>
<keyword evidence="4" id="KW-1185">Reference proteome</keyword>
<dbReference type="InterPro" id="IPR031942">
    <property type="entry name" value="DUF4774"/>
</dbReference>
<sequence length="303" mass="32779">MHRDISPFLRHATTPLSLHPPNSWFDHLPADGHRLGPNSYLTEHPSFSSGLPLIKMSPPASNIFMIFNGRLSSLKPTIKKIKDRGTGLAITPGMYNTRPLLNSLSYGKLHLMQSALEENNSVQNSALLQSGPSPNRDTETDNLGGILKNKMEIISPTEIQNHIDPAVAPQITSQLLTEVILNVNGKTFDTKPITVTNVQACEEQRAVESESEKGEDDGNANLPKKPTTLVLQPAAKAVAGAKGIAIAAPISHAVVKKGQEVNIHFDPYAVAVVGPGGFADAHSDLVITHLEDRRSQKKEKLLV</sequence>
<protein>
    <recommendedName>
        <fullName evidence="2">DUF4774 domain-containing protein</fullName>
    </recommendedName>
</protein>
<name>A0A067R0X7_ZOONE</name>
<evidence type="ECO:0000313" key="3">
    <source>
        <dbReference type="EMBL" id="KDR11174.1"/>
    </source>
</evidence>
<dbReference type="OrthoDB" id="8194084at2759"/>
<dbReference type="EMBL" id="KK853114">
    <property type="protein sequence ID" value="KDR11174.1"/>
    <property type="molecule type" value="Genomic_DNA"/>
</dbReference>
<feature type="region of interest" description="Disordered" evidence="1">
    <location>
        <begin position="204"/>
        <end position="226"/>
    </location>
</feature>
<dbReference type="InParanoid" id="A0A067R0X7"/>
<accession>A0A067R0X7</accession>
<dbReference type="Pfam" id="PF15999">
    <property type="entry name" value="DUF4774"/>
    <property type="match status" value="1"/>
</dbReference>
<evidence type="ECO:0000313" key="4">
    <source>
        <dbReference type="Proteomes" id="UP000027135"/>
    </source>
</evidence>
<gene>
    <name evidence="3" type="ORF">L798_14682</name>
</gene>
<proteinExistence type="predicted"/>
<evidence type="ECO:0000259" key="2">
    <source>
        <dbReference type="Pfam" id="PF15999"/>
    </source>
</evidence>
<evidence type="ECO:0000256" key="1">
    <source>
        <dbReference type="SAM" id="MobiDB-lite"/>
    </source>
</evidence>
<reference evidence="3 4" key="1">
    <citation type="journal article" date="2014" name="Nat. Commun.">
        <title>Molecular traces of alternative social organization in a termite genome.</title>
        <authorList>
            <person name="Terrapon N."/>
            <person name="Li C."/>
            <person name="Robertson H.M."/>
            <person name="Ji L."/>
            <person name="Meng X."/>
            <person name="Booth W."/>
            <person name="Chen Z."/>
            <person name="Childers C.P."/>
            <person name="Glastad K.M."/>
            <person name="Gokhale K."/>
            <person name="Gowin J."/>
            <person name="Gronenberg W."/>
            <person name="Hermansen R.A."/>
            <person name="Hu H."/>
            <person name="Hunt B.G."/>
            <person name="Huylmans A.K."/>
            <person name="Khalil S.M."/>
            <person name="Mitchell R.D."/>
            <person name="Munoz-Torres M.C."/>
            <person name="Mustard J.A."/>
            <person name="Pan H."/>
            <person name="Reese J.T."/>
            <person name="Scharf M.E."/>
            <person name="Sun F."/>
            <person name="Vogel H."/>
            <person name="Xiao J."/>
            <person name="Yang W."/>
            <person name="Yang Z."/>
            <person name="Yang Z."/>
            <person name="Zhou J."/>
            <person name="Zhu J."/>
            <person name="Brent C.S."/>
            <person name="Elsik C.G."/>
            <person name="Goodisman M.A."/>
            <person name="Liberles D.A."/>
            <person name="Roe R.M."/>
            <person name="Vargo E.L."/>
            <person name="Vilcinskas A."/>
            <person name="Wang J."/>
            <person name="Bornberg-Bauer E."/>
            <person name="Korb J."/>
            <person name="Zhang G."/>
            <person name="Liebig J."/>
        </authorList>
    </citation>
    <scope>NUCLEOTIDE SEQUENCE [LARGE SCALE GENOMIC DNA]</scope>
    <source>
        <tissue evidence="3">Whole organism</tissue>
    </source>
</reference>
<dbReference type="Proteomes" id="UP000027135">
    <property type="component" value="Unassembled WGS sequence"/>
</dbReference>
<dbReference type="eggNOG" id="ENOG502T07Q">
    <property type="taxonomic scope" value="Eukaryota"/>
</dbReference>